<organism evidence="4 5">
    <name type="scientific">Pararobbsia silviterrae</name>
    <dbReference type="NCBI Taxonomy" id="1792498"/>
    <lineage>
        <taxon>Bacteria</taxon>
        <taxon>Pseudomonadati</taxon>
        <taxon>Pseudomonadota</taxon>
        <taxon>Betaproteobacteria</taxon>
        <taxon>Burkholderiales</taxon>
        <taxon>Burkholderiaceae</taxon>
        <taxon>Pararobbsia</taxon>
    </lineage>
</organism>
<keyword evidence="5" id="KW-1185">Reference proteome</keyword>
<reference evidence="4 5" key="1">
    <citation type="submission" date="2018-10" db="EMBL/GenBank/DDBJ databases">
        <title>Robbsia sp. DHC34, isolated from soil.</title>
        <authorList>
            <person name="Gao Z.-H."/>
            <person name="Qiu L.-H."/>
        </authorList>
    </citation>
    <scope>NUCLEOTIDE SEQUENCE [LARGE SCALE GENOMIC DNA]</scope>
    <source>
        <strain evidence="4 5">DHC34</strain>
    </source>
</reference>
<dbReference type="AlphaFoldDB" id="A0A494YAI5"/>
<dbReference type="InterPro" id="IPR005656">
    <property type="entry name" value="MmgE_PrpD"/>
</dbReference>
<dbReference type="PANTHER" id="PTHR16943">
    <property type="entry name" value="2-METHYLCITRATE DEHYDRATASE-RELATED"/>
    <property type="match status" value="1"/>
</dbReference>
<feature type="domain" description="MmgE/PrpD N-terminal" evidence="2">
    <location>
        <begin position="17"/>
        <end position="255"/>
    </location>
</feature>
<dbReference type="InterPro" id="IPR042188">
    <property type="entry name" value="MmgE/PrpD_sf_2"/>
</dbReference>
<evidence type="ECO:0000313" key="4">
    <source>
        <dbReference type="EMBL" id="RKP57645.1"/>
    </source>
</evidence>
<accession>A0A494YAI5</accession>
<evidence type="ECO:0000259" key="2">
    <source>
        <dbReference type="Pfam" id="PF03972"/>
    </source>
</evidence>
<dbReference type="PANTHER" id="PTHR16943:SF8">
    <property type="entry name" value="2-METHYLCITRATE DEHYDRATASE"/>
    <property type="match status" value="1"/>
</dbReference>
<dbReference type="Pfam" id="PF19305">
    <property type="entry name" value="MmgE_PrpD_C"/>
    <property type="match status" value="1"/>
</dbReference>
<evidence type="ECO:0000259" key="3">
    <source>
        <dbReference type="Pfam" id="PF19305"/>
    </source>
</evidence>
<dbReference type="Pfam" id="PF03972">
    <property type="entry name" value="MmgE_PrpD_N"/>
    <property type="match status" value="1"/>
</dbReference>
<comment type="similarity">
    <text evidence="1">Belongs to the PrpD family.</text>
</comment>
<dbReference type="InterPro" id="IPR036148">
    <property type="entry name" value="MmgE/PrpD_sf"/>
</dbReference>
<dbReference type="SUPFAM" id="SSF103378">
    <property type="entry name" value="2-methylcitrate dehydratase PrpD"/>
    <property type="match status" value="1"/>
</dbReference>
<evidence type="ECO:0000313" key="5">
    <source>
        <dbReference type="Proteomes" id="UP000270342"/>
    </source>
</evidence>
<protein>
    <submittedName>
        <fullName evidence="4">MmgE/PrpD family protein</fullName>
    </submittedName>
</protein>
<feature type="domain" description="MmgE/PrpD C-terminal" evidence="3">
    <location>
        <begin position="282"/>
        <end position="454"/>
    </location>
</feature>
<name>A0A494YAI5_9BURK</name>
<gene>
    <name evidence="4" type="ORF">D7S86_06785</name>
</gene>
<dbReference type="OrthoDB" id="9797528at2"/>
<dbReference type="InterPro" id="IPR045336">
    <property type="entry name" value="MmgE_PrpD_N"/>
</dbReference>
<dbReference type="InterPro" id="IPR042183">
    <property type="entry name" value="MmgE/PrpD_sf_1"/>
</dbReference>
<dbReference type="Proteomes" id="UP000270342">
    <property type="component" value="Unassembled WGS sequence"/>
</dbReference>
<dbReference type="EMBL" id="RBZU01000002">
    <property type="protein sequence ID" value="RKP57645.1"/>
    <property type="molecule type" value="Genomic_DNA"/>
</dbReference>
<evidence type="ECO:0000256" key="1">
    <source>
        <dbReference type="ARBA" id="ARBA00006174"/>
    </source>
</evidence>
<dbReference type="GO" id="GO:0016829">
    <property type="term" value="F:lyase activity"/>
    <property type="evidence" value="ECO:0007669"/>
    <property type="project" value="InterPro"/>
</dbReference>
<comment type="caution">
    <text evidence="4">The sequence shown here is derived from an EMBL/GenBank/DDBJ whole genome shotgun (WGS) entry which is preliminary data.</text>
</comment>
<dbReference type="Gene3D" id="1.10.4100.10">
    <property type="entry name" value="2-methylcitrate dehydratase PrpD"/>
    <property type="match status" value="1"/>
</dbReference>
<dbReference type="RefSeq" id="WP_121084822.1">
    <property type="nucleotide sequence ID" value="NZ_RBZU01000002.1"/>
</dbReference>
<dbReference type="Gene3D" id="3.30.1330.120">
    <property type="entry name" value="2-methylcitrate dehydratase PrpD"/>
    <property type="match status" value="1"/>
</dbReference>
<dbReference type="InterPro" id="IPR045337">
    <property type="entry name" value="MmgE_PrpD_C"/>
</dbReference>
<sequence length="470" mass="49386">MHSTSTLRPPARNIAADLARFAHALTLDDIPDRVWTQSIHHIVDAIGLAFASGHFPFAPPAIEGIRAAAGAGDATVIGQQLTLAPRDAALANGYLIHGLDFDDTHPESIVHPSVACLPAALALAEATHASWGQMIVAYAAGMETAIRLGRAVKGGFHRVGFHATGVVSHFSSAVVAGKLLGLSAEQIVAAQGIAASTAAGVQVFLEDGAWTKRMHPGWGALSGITAAYLARAGFAGPQRPYEGRFGLLDTHLQAHAADVDADSVGDALGTHWTLLDTSIKPYPVCHFIHGCAEAALRLRDRIGAAGGLDAIERIVCELPAATLPIVAEPPEKKLNPQSDYDAKFSVQFVVAACLARGRFTLAELEPATLADARILSIARKIECRADPESTFPTYFSGNVSIALANGETIRAEVPKNLGSGERALAREDIIGKFRGNVGAVRAPEHVEAVLHTLLDAGPDTPVRDVTHALK</sequence>
<proteinExistence type="inferred from homology"/>